<dbReference type="AlphaFoldDB" id="A0A4V0P1F9"/>
<dbReference type="Proteomes" id="UP000509448">
    <property type="component" value="Chromosome"/>
</dbReference>
<proteinExistence type="predicted"/>
<dbReference type="EMBL" id="AP018732">
    <property type="protein sequence ID" value="BBE41580.1"/>
    <property type="molecule type" value="Genomic_DNA"/>
</dbReference>
<evidence type="ECO:0000313" key="2">
    <source>
        <dbReference type="Proteomes" id="UP000509448"/>
    </source>
</evidence>
<dbReference type="KEGG" id="ccai:NAS2_0183"/>
<keyword evidence="2" id="KW-1185">Reference proteome</keyword>
<name>A0A4V0P1F9_9ARCH</name>
<organism evidence="1 2">
    <name type="scientific">Conexivisphaera calida</name>
    <dbReference type="NCBI Taxonomy" id="1874277"/>
    <lineage>
        <taxon>Archaea</taxon>
        <taxon>Nitrososphaerota</taxon>
        <taxon>Conexivisphaeria</taxon>
        <taxon>Conexivisphaerales</taxon>
        <taxon>Conexivisphaeraceae</taxon>
        <taxon>Conexivisphaera</taxon>
    </lineage>
</organism>
<protein>
    <submittedName>
        <fullName evidence="1">Uncharacterized protein</fullName>
    </submittedName>
</protein>
<sequence>MELSLEIHVSDPKLTAAIAEALAADAADPRFPFELEVHEGSLRMRPAHPLDAGDADAFINSALSLLKAAYFTLVSVKSGS</sequence>
<evidence type="ECO:0000313" key="1">
    <source>
        <dbReference type="EMBL" id="BBE41580.1"/>
    </source>
</evidence>
<reference evidence="1 2" key="1">
    <citation type="journal article" date="2019" name="ISME J.">
        <title>Isolation and characterization of a thermophilic sulfur- and iron-reducing thaumarchaeote from a terrestrial acidic hot spring.</title>
        <authorList>
            <person name="Kato S."/>
            <person name="Itoh T."/>
            <person name="Yuki M."/>
            <person name="Nagamori M."/>
            <person name="Ohnishi M."/>
            <person name="Uematsu K."/>
            <person name="Suzuki K."/>
            <person name="Takashina T."/>
            <person name="Ohkuma M."/>
        </authorList>
    </citation>
    <scope>NUCLEOTIDE SEQUENCE [LARGE SCALE GENOMIC DNA]</scope>
    <source>
        <strain evidence="1 2">NAS-02</strain>
    </source>
</reference>
<gene>
    <name evidence="1" type="ORF">NAS2_0183</name>
</gene>
<accession>A0A4V0P1F9</accession>